<dbReference type="PRINTS" id="PR00455">
    <property type="entry name" value="HTHTETR"/>
</dbReference>
<dbReference type="PROSITE" id="PS50977">
    <property type="entry name" value="HTH_TETR_2"/>
    <property type="match status" value="1"/>
</dbReference>
<dbReference type="InterPro" id="IPR001647">
    <property type="entry name" value="HTH_TetR"/>
</dbReference>
<reference evidence="7" key="1">
    <citation type="submission" date="2018-03" db="EMBL/GenBank/DDBJ databases">
        <title>Lachnoclostridium SNUG30370 gen.nov., sp.nov., isolated from human faeces.</title>
        <authorList>
            <person name="Seo B."/>
            <person name="Jeon K."/>
            <person name="Ko G."/>
        </authorList>
    </citation>
    <scope>NUCLEOTIDE SEQUENCE [LARGE SCALE GENOMIC DNA]</scope>
    <source>
        <strain evidence="7">SNUG30370</strain>
    </source>
</reference>
<accession>A0A2T3FJQ0</accession>
<evidence type="ECO:0000256" key="2">
    <source>
        <dbReference type="ARBA" id="ARBA00023125"/>
    </source>
</evidence>
<dbReference type="AlphaFoldDB" id="A0A2T3FJQ0"/>
<dbReference type="Proteomes" id="UP000241201">
    <property type="component" value="Unassembled WGS sequence"/>
</dbReference>
<dbReference type="GeneID" id="77471986"/>
<dbReference type="Pfam" id="PF00440">
    <property type="entry name" value="TetR_N"/>
    <property type="match status" value="1"/>
</dbReference>
<evidence type="ECO:0000256" key="1">
    <source>
        <dbReference type="ARBA" id="ARBA00023015"/>
    </source>
</evidence>
<dbReference type="SUPFAM" id="SSF46689">
    <property type="entry name" value="Homeodomain-like"/>
    <property type="match status" value="1"/>
</dbReference>
<dbReference type="Gene3D" id="1.10.357.10">
    <property type="entry name" value="Tetracycline Repressor, domain 2"/>
    <property type="match status" value="1"/>
</dbReference>
<dbReference type="EMBL" id="PYLP01000033">
    <property type="protein sequence ID" value="PST35507.1"/>
    <property type="molecule type" value="Genomic_DNA"/>
</dbReference>
<evidence type="ECO:0000313" key="6">
    <source>
        <dbReference type="EMBL" id="PST35507.1"/>
    </source>
</evidence>
<dbReference type="PANTHER" id="PTHR30055:SF234">
    <property type="entry name" value="HTH-TYPE TRANSCRIPTIONAL REGULATOR BETI"/>
    <property type="match status" value="1"/>
</dbReference>
<evidence type="ECO:0000259" key="5">
    <source>
        <dbReference type="PROSITE" id="PS50977"/>
    </source>
</evidence>
<dbReference type="InterPro" id="IPR009057">
    <property type="entry name" value="Homeodomain-like_sf"/>
</dbReference>
<keyword evidence="1" id="KW-0805">Transcription regulation</keyword>
<sequence>MKINQKEKDMRREKILDVAFRLFVDQKIESVTMGEIAKEAGIGRATLFRYFPGKLELVIAVNTKKWKDYLDGLDDRRPISSIEDIPAIGRLIFTLDSYIDMYQNNKDLLRYNDNFNHYVSHSGRKDLKMDEFNKALYSVNTRLHKMYEKAKEDKTFRTDIPKEEFMRVTVHTMMTACAYYAGGFVWGSKEDTDYTPELIKLKEMILAYATLNR</sequence>
<evidence type="ECO:0000313" key="7">
    <source>
        <dbReference type="Proteomes" id="UP000241201"/>
    </source>
</evidence>
<keyword evidence="3" id="KW-0804">Transcription</keyword>
<dbReference type="GO" id="GO:0003700">
    <property type="term" value="F:DNA-binding transcription factor activity"/>
    <property type="evidence" value="ECO:0007669"/>
    <property type="project" value="TreeGrafter"/>
</dbReference>
<name>A0A2T3FJQ0_9FIRM</name>
<dbReference type="InterPro" id="IPR050109">
    <property type="entry name" value="HTH-type_TetR-like_transc_reg"/>
</dbReference>
<gene>
    <name evidence="6" type="ORF">C7U55_12960</name>
</gene>
<feature type="domain" description="HTH tetR-type" evidence="5">
    <location>
        <begin position="9"/>
        <end position="69"/>
    </location>
</feature>
<proteinExistence type="predicted"/>
<dbReference type="RefSeq" id="WP_106988910.1">
    <property type="nucleotide sequence ID" value="NZ_PYLP01000033.1"/>
</dbReference>
<comment type="caution">
    <text evidence="6">The sequence shown here is derived from an EMBL/GenBank/DDBJ whole genome shotgun (WGS) entry which is preliminary data.</text>
</comment>
<keyword evidence="7" id="KW-1185">Reference proteome</keyword>
<protein>
    <submittedName>
        <fullName evidence="6">TetR/AcrR family transcriptional regulator</fullName>
    </submittedName>
</protein>
<dbReference type="GO" id="GO:0000976">
    <property type="term" value="F:transcription cis-regulatory region binding"/>
    <property type="evidence" value="ECO:0007669"/>
    <property type="project" value="TreeGrafter"/>
</dbReference>
<organism evidence="6 7">
    <name type="scientific">Faecalibacillus faecis</name>
    <dbReference type="NCBI Taxonomy" id="1982628"/>
    <lineage>
        <taxon>Bacteria</taxon>
        <taxon>Bacillati</taxon>
        <taxon>Bacillota</taxon>
        <taxon>Erysipelotrichia</taxon>
        <taxon>Erysipelotrichales</taxon>
        <taxon>Coprobacillaceae</taxon>
        <taxon>Faecalibacillus</taxon>
    </lineage>
</organism>
<evidence type="ECO:0000256" key="4">
    <source>
        <dbReference type="PROSITE-ProRule" id="PRU00335"/>
    </source>
</evidence>
<feature type="DNA-binding region" description="H-T-H motif" evidence="4">
    <location>
        <begin position="32"/>
        <end position="51"/>
    </location>
</feature>
<dbReference type="PANTHER" id="PTHR30055">
    <property type="entry name" value="HTH-TYPE TRANSCRIPTIONAL REGULATOR RUTR"/>
    <property type="match status" value="1"/>
</dbReference>
<evidence type="ECO:0000256" key="3">
    <source>
        <dbReference type="ARBA" id="ARBA00023163"/>
    </source>
</evidence>
<keyword evidence="2 4" id="KW-0238">DNA-binding</keyword>